<dbReference type="Gene3D" id="3.40.50.1220">
    <property type="entry name" value="TPP-binding domain"/>
    <property type="match status" value="1"/>
</dbReference>
<evidence type="ECO:0000256" key="6">
    <source>
        <dbReference type="ARBA" id="ARBA00023027"/>
    </source>
</evidence>
<protein>
    <recommendedName>
        <fullName evidence="9">Regulatory protein SIR2 homolog 7</fullName>
    </recommendedName>
    <alternativeName>
        <fullName evidence="8">SIR2-like protein 7</fullName>
    </alternativeName>
</protein>
<keyword evidence="2" id="KW-0597">Phosphoprotein</keyword>
<dbReference type="GO" id="GO:0005634">
    <property type="term" value="C:nucleus"/>
    <property type="evidence" value="ECO:0007669"/>
    <property type="project" value="TreeGrafter"/>
</dbReference>
<evidence type="ECO:0000256" key="8">
    <source>
        <dbReference type="ARBA" id="ARBA00041832"/>
    </source>
</evidence>
<dbReference type="AlphaFoldDB" id="A0A504YQT6"/>
<comment type="similarity">
    <text evidence="7">Belongs to the sirtuin family. Class IV subfamily.</text>
</comment>
<dbReference type="InterPro" id="IPR029035">
    <property type="entry name" value="DHS-like_NAD/FAD-binding_dom"/>
</dbReference>
<evidence type="ECO:0000256" key="7">
    <source>
        <dbReference type="ARBA" id="ARBA00038170"/>
    </source>
</evidence>
<evidence type="ECO:0000256" key="3">
    <source>
        <dbReference type="ARBA" id="ARBA00022679"/>
    </source>
</evidence>
<evidence type="ECO:0000256" key="11">
    <source>
        <dbReference type="SAM" id="MobiDB-lite"/>
    </source>
</evidence>
<dbReference type="GO" id="GO:0017136">
    <property type="term" value="F:histone deacetylase activity, NAD-dependent"/>
    <property type="evidence" value="ECO:0007669"/>
    <property type="project" value="TreeGrafter"/>
</dbReference>
<keyword evidence="6" id="KW-0520">NAD</keyword>
<reference evidence="13 14" key="1">
    <citation type="submission" date="2019-04" db="EMBL/GenBank/DDBJ databases">
        <title>Annotation for the trematode Fasciola gigantica.</title>
        <authorList>
            <person name="Choi Y.-J."/>
        </authorList>
    </citation>
    <scope>NUCLEOTIDE SEQUENCE [LARGE SCALE GENOMIC DNA]</scope>
    <source>
        <strain evidence="13">Uganda_cow_1</strain>
    </source>
</reference>
<evidence type="ECO:0000313" key="14">
    <source>
        <dbReference type="Proteomes" id="UP000316759"/>
    </source>
</evidence>
<dbReference type="PANTHER" id="PTHR11085:SF1">
    <property type="entry name" value="NAD-DEPENDENT PROTEIN DEACETYLASE SIRTUIN-7"/>
    <property type="match status" value="1"/>
</dbReference>
<evidence type="ECO:0000256" key="4">
    <source>
        <dbReference type="ARBA" id="ARBA00022723"/>
    </source>
</evidence>
<evidence type="ECO:0000256" key="10">
    <source>
        <dbReference type="PROSITE-ProRule" id="PRU00236"/>
    </source>
</evidence>
<dbReference type="OrthoDB" id="2919105at2759"/>
<dbReference type="GO" id="GO:0046872">
    <property type="term" value="F:metal ion binding"/>
    <property type="evidence" value="ECO:0007669"/>
    <property type="project" value="UniProtKB-KW"/>
</dbReference>
<feature type="region of interest" description="Disordered" evidence="11">
    <location>
        <begin position="59"/>
        <end position="99"/>
    </location>
</feature>
<sequence>MDDSDWRISAVSLGDLIQTHKGRIVIYTGAGISTSANIPDYRGTNGLWVRNKKPRLSDQNDIFQSNTLQPEKPTCETPNSSDQAFETPPKVLSTTSHSKNASVKLRLPEATLAKPTFTHMAIKALVAHGFVRHVISQNVDGLHMRSGLPREKLSELHGNLFLEQCVSCGCIVKRRFDVAENTSRGHHLTGRICPDCRLHKPAECYMVNLNLCSAVEKVINGKGHLKSPRKAFMLAQKSAALKLLRSRQKIDSDANQSDGGGPADNAPLLRDVVVHFYERQPEMGLAEIYRVAAAIQAVHGRKPLQDSIQFCLAQESPEAYADLGADAFSARNLALIHSPWFKRMLPAFRSNPIVPLNNGPESPTPECESSATLIIVLGSSLQVLRNYAFLWPQGLGKCFSESKTRRSLTKKSKQTNENPTDQNGGVCLPPDSSHTPPCSPSKTDRCSLAIVNLQPTCKDGLADIVIHATCDAVLQIVMSECLGLPVPDYDPLHDDPLYTEAILLNPDEEHTRTRPDIPFECFVSADRSS</sequence>
<comment type="cofactor">
    <cofactor evidence="1">
        <name>Zn(2+)</name>
        <dbReference type="ChEBI" id="CHEBI:29105"/>
    </cofactor>
</comment>
<dbReference type="Pfam" id="PF02146">
    <property type="entry name" value="SIR2"/>
    <property type="match status" value="2"/>
</dbReference>
<keyword evidence="4 10" id="KW-0479">Metal-binding</keyword>
<comment type="caution">
    <text evidence="13">The sequence shown here is derived from an EMBL/GenBank/DDBJ whole genome shotgun (WGS) entry which is preliminary data.</text>
</comment>
<accession>A0A504YQT6</accession>
<organism evidence="13 14">
    <name type="scientific">Fasciola gigantica</name>
    <name type="common">Giant liver fluke</name>
    <dbReference type="NCBI Taxonomy" id="46835"/>
    <lineage>
        <taxon>Eukaryota</taxon>
        <taxon>Metazoa</taxon>
        <taxon>Spiralia</taxon>
        <taxon>Lophotrochozoa</taxon>
        <taxon>Platyhelminthes</taxon>
        <taxon>Trematoda</taxon>
        <taxon>Digenea</taxon>
        <taxon>Plagiorchiida</taxon>
        <taxon>Echinostomata</taxon>
        <taxon>Echinostomatoidea</taxon>
        <taxon>Fasciolidae</taxon>
        <taxon>Fasciola</taxon>
    </lineage>
</organism>
<feature type="region of interest" description="Disordered" evidence="11">
    <location>
        <begin position="406"/>
        <end position="439"/>
    </location>
</feature>
<dbReference type="GO" id="GO:0070403">
    <property type="term" value="F:NAD+ binding"/>
    <property type="evidence" value="ECO:0007669"/>
    <property type="project" value="InterPro"/>
</dbReference>
<proteinExistence type="inferred from homology"/>
<keyword evidence="3" id="KW-0808">Transferase</keyword>
<name>A0A504YQT6_FASGI</name>
<evidence type="ECO:0000256" key="1">
    <source>
        <dbReference type="ARBA" id="ARBA00001947"/>
    </source>
</evidence>
<feature type="binding site" evidence="10">
    <location>
        <position position="168"/>
    </location>
    <ligand>
        <name>Zn(2+)</name>
        <dbReference type="ChEBI" id="CHEBI:29105"/>
    </ligand>
</feature>
<gene>
    <name evidence="13" type="ORF">FGIG_11119</name>
</gene>
<feature type="binding site" evidence="10">
    <location>
        <position position="165"/>
    </location>
    <ligand>
        <name>Zn(2+)</name>
        <dbReference type="ChEBI" id="CHEBI:29105"/>
    </ligand>
</feature>
<evidence type="ECO:0000256" key="2">
    <source>
        <dbReference type="ARBA" id="ARBA00022553"/>
    </source>
</evidence>
<keyword evidence="5 10" id="KW-0862">Zinc</keyword>
<evidence type="ECO:0000313" key="13">
    <source>
        <dbReference type="EMBL" id="TPP60317.1"/>
    </source>
</evidence>
<dbReference type="PROSITE" id="PS50305">
    <property type="entry name" value="SIRTUIN"/>
    <property type="match status" value="1"/>
</dbReference>
<evidence type="ECO:0000259" key="12">
    <source>
        <dbReference type="PROSITE" id="PS50305"/>
    </source>
</evidence>
<dbReference type="Proteomes" id="UP000316759">
    <property type="component" value="Unassembled WGS sequence"/>
</dbReference>
<feature type="binding site" evidence="10">
    <location>
        <position position="311"/>
    </location>
    <ligand>
        <name>Zn(2+)</name>
        <dbReference type="ChEBI" id="CHEBI:29105"/>
    </ligand>
</feature>
<dbReference type="PANTHER" id="PTHR11085">
    <property type="entry name" value="NAD-DEPENDENT PROTEIN DEACYLASE SIRTUIN-5, MITOCHONDRIAL-RELATED"/>
    <property type="match status" value="1"/>
</dbReference>
<evidence type="ECO:0000256" key="5">
    <source>
        <dbReference type="ARBA" id="ARBA00022833"/>
    </source>
</evidence>
<feature type="binding site" evidence="10">
    <location>
        <position position="193"/>
    </location>
    <ligand>
        <name>Zn(2+)</name>
        <dbReference type="ChEBI" id="CHEBI:29105"/>
    </ligand>
</feature>
<keyword evidence="14" id="KW-1185">Reference proteome</keyword>
<dbReference type="InterPro" id="IPR026590">
    <property type="entry name" value="Ssirtuin_cat_dom"/>
</dbReference>
<dbReference type="SUPFAM" id="SSF52467">
    <property type="entry name" value="DHS-like NAD/FAD-binding domain"/>
    <property type="match status" value="1"/>
</dbReference>
<feature type="domain" description="Deacetylase sirtuin-type" evidence="12">
    <location>
        <begin position="1"/>
        <end position="485"/>
    </location>
</feature>
<dbReference type="EMBL" id="SUNJ01009574">
    <property type="protein sequence ID" value="TPP60317.1"/>
    <property type="molecule type" value="Genomic_DNA"/>
</dbReference>
<dbReference type="InterPro" id="IPR003000">
    <property type="entry name" value="Sirtuin"/>
</dbReference>
<dbReference type="InterPro" id="IPR050134">
    <property type="entry name" value="NAD-dep_sirtuin_deacylases"/>
</dbReference>
<feature type="compositionally biased region" description="Polar residues" evidence="11">
    <location>
        <begin position="59"/>
        <end position="69"/>
    </location>
</feature>
<evidence type="ECO:0000256" key="9">
    <source>
        <dbReference type="ARBA" id="ARBA00043038"/>
    </source>
</evidence>
<dbReference type="STRING" id="46835.A0A504YQT6"/>
<feature type="active site" description="Proton acceptor" evidence="10">
    <location>
        <position position="157"/>
    </location>
</feature>